<evidence type="ECO:0000256" key="4">
    <source>
        <dbReference type="ARBA" id="ARBA00022490"/>
    </source>
</evidence>
<dbReference type="NCBIfam" id="TIGR00057">
    <property type="entry name" value="L-threonylcarbamoyladenylate synthase"/>
    <property type="match status" value="1"/>
</dbReference>
<comment type="subcellular location">
    <subcellularLocation>
        <location evidence="1">Cytoplasm</location>
    </subcellularLocation>
</comment>
<keyword evidence="6" id="KW-0819">tRNA processing</keyword>
<gene>
    <name evidence="13" type="ORF">BALAC2494_01878</name>
</gene>
<dbReference type="KEGG" id="bnm:BALAC2494_01878"/>
<dbReference type="GO" id="GO:0006450">
    <property type="term" value="P:regulation of translational fidelity"/>
    <property type="evidence" value="ECO:0007669"/>
    <property type="project" value="TreeGrafter"/>
</dbReference>
<comment type="catalytic activity">
    <reaction evidence="11">
        <text>L-threonine + hydrogencarbonate + ATP = L-threonylcarbamoyladenylate + diphosphate + H2O</text>
        <dbReference type="Rhea" id="RHEA:36407"/>
        <dbReference type="ChEBI" id="CHEBI:15377"/>
        <dbReference type="ChEBI" id="CHEBI:17544"/>
        <dbReference type="ChEBI" id="CHEBI:30616"/>
        <dbReference type="ChEBI" id="CHEBI:33019"/>
        <dbReference type="ChEBI" id="CHEBI:57926"/>
        <dbReference type="ChEBI" id="CHEBI:73682"/>
        <dbReference type="EC" id="2.7.7.87"/>
    </reaction>
</comment>
<organism evidence="13 14">
    <name type="scientific">Bifidobacterium animalis subsp. lactis CNCM I-2494</name>
    <dbReference type="NCBI Taxonomy" id="1042403"/>
    <lineage>
        <taxon>Bacteria</taxon>
        <taxon>Bacillati</taxon>
        <taxon>Actinomycetota</taxon>
        <taxon>Actinomycetes</taxon>
        <taxon>Bifidobacteriales</taxon>
        <taxon>Bifidobacteriaceae</taxon>
        <taxon>Bifidobacterium</taxon>
    </lineage>
</organism>
<evidence type="ECO:0000256" key="11">
    <source>
        <dbReference type="ARBA" id="ARBA00048366"/>
    </source>
</evidence>
<accession>A0A806FH57</accession>
<evidence type="ECO:0000256" key="10">
    <source>
        <dbReference type="ARBA" id="ARBA00029774"/>
    </source>
</evidence>
<keyword evidence="5" id="KW-0808">Transferase</keyword>
<dbReference type="EC" id="2.7.7.87" evidence="3"/>
<keyword evidence="7" id="KW-0548">Nucleotidyltransferase</keyword>
<dbReference type="InterPro" id="IPR006070">
    <property type="entry name" value="Sua5-like_dom"/>
</dbReference>
<dbReference type="GO" id="GO:0000049">
    <property type="term" value="F:tRNA binding"/>
    <property type="evidence" value="ECO:0007669"/>
    <property type="project" value="TreeGrafter"/>
</dbReference>
<feature type="domain" description="YrdC-like" evidence="12">
    <location>
        <begin position="18"/>
        <end position="210"/>
    </location>
</feature>
<dbReference type="PANTHER" id="PTHR17490">
    <property type="entry name" value="SUA5"/>
    <property type="match status" value="1"/>
</dbReference>
<dbReference type="SUPFAM" id="SSF55821">
    <property type="entry name" value="YrdC/RibB"/>
    <property type="match status" value="1"/>
</dbReference>
<proteinExistence type="inferred from homology"/>
<dbReference type="GO" id="GO:0061710">
    <property type="term" value="F:L-threonylcarbamoyladenylate synthase"/>
    <property type="evidence" value="ECO:0007669"/>
    <property type="project" value="UniProtKB-EC"/>
</dbReference>
<evidence type="ECO:0000256" key="7">
    <source>
        <dbReference type="ARBA" id="ARBA00022695"/>
    </source>
</evidence>
<dbReference type="InterPro" id="IPR017945">
    <property type="entry name" value="DHBP_synth_RibB-like_a/b_dom"/>
</dbReference>
<comment type="similarity">
    <text evidence="2">Belongs to the SUA5 family.</text>
</comment>
<evidence type="ECO:0000256" key="6">
    <source>
        <dbReference type="ARBA" id="ARBA00022694"/>
    </source>
</evidence>
<dbReference type="EMBL" id="CP002915">
    <property type="protein sequence ID" value="AEK29985.1"/>
    <property type="molecule type" value="Genomic_DNA"/>
</dbReference>
<evidence type="ECO:0000256" key="1">
    <source>
        <dbReference type="ARBA" id="ARBA00004496"/>
    </source>
</evidence>
<sequence>MPDRQEARHMADVRSADEQTLADARRIIADGGLVVIPTDTVYGIACDPCNAAAIARIYAAKHRPADKALQVIMPDLSVLPKLGLALPTPLDALARRFLPGAFSPIAVADDDSPLLTVRVDDSGARTQGIRVPDSEVTLRVLRAIGPVAASSANRSGNESAQTVDEAVAALGDSVDLYIDGGPTVSHTASTVVAADPDAPDGIVILREGRLEADAVRRAVREEARHGGTAGQ</sequence>
<evidence type="ECO:0000256" key="2">
    <source>
        <dbReference type="ARBA" id="ARBA00007663"/>
    </source>
</evidence>
<dbReference type="Pfam" id="PF01300">
    <property type="entry name" value="Sua5_yciO_yrdC"/>
    <property type="match status" value="1"/>
</dbReference>
<evidence type="ECO:0000313" key="14">
    <source>
        <dbReference type="Proteomes" id="UP000008394"/>
    </source>
</evidence>
<dbReference type="GO" id="GO:0005524">
    <property type="term" value="F:ATP binding"/>
    <property type="evidence" value="ECO:0007669"/>
    <property type="project" value="UniProtKB-KW"/>
</dbReference>
<reference evidence="13 14" key="1">
    <citation type="journal article" date="2011" name="J. Bacteriol.">
        <title>Genome Sequence of the Probiotic Strain Bifidobacterium animalis subsp. lactis CNCM I-2494.</title>
        <authorList>
            <person name="Chervaux C."/>
            <person name="Grimaldi C."/>
            <person name="Bolotin A."/>
            <person name="Quinquis B."/>
            <person name="Legrain-Raspaud S."/>
            <person name="van Hylckama Vlieg J.E."/>
            <person name="Denariaz G."/>
            <person name="Smokvina T."/>
        </authorList>
    </citation>
    <scope>NUCLEOTIDE SEQUENCE [LARGE SCALE GENOMIC DNA]</scope>
    <source>
        <strain evidence="13 14">CNCM I-2494</strain>
    </source>
</reference>
<name>A0A806FH57_BIFAN</name>
<evidence type="ECO:0000313" key="13">
    <source>
        <dbReference type="EMBL" id="AEK29985.1"/>
    </source>
</evidence>
<dbReference type="PROSITE" id="PS51163">
    <property type="entry name" value="YRDC"/>
    <property type="match status" value="1"/>
</dbReference>
<dbReference type="InterPro" id="IPR050156">
    <property type="entry name" value="TC-AMP_synthase_SUA5"/>
</dbReference>
<dbReference type="Gene3D" id="3.90.870.10">
    <property type="entry name" value="DHBP synthase"/>
    <property type="match status" value="1"/>
</dbReference>
<protein>
    <recommendedName>
        <fullName evidence="10">L-threonylcarbamoyladenylate synthase</fullName>
        <ecNumber evidence="3">2.7.7.87</ecNumber>
    </recommendedName>
    <alternativeName>
        <fullName evidence="10">L-threonylcarbamoyladenylate synthase</fullName>
    </alternativeName>
</protein>
<keyword evidence="4" id="KW-0963">Cytoplasm</keyword>
<evidence type="ECO:0000256" key="3">
    <source>
        <dbReference type="ARBA" id="ARBA00012584"/>
    </source>
</evidence>
<dbReference type="GO" id="GO:0008033">
    <property type="term" value="P:tRNA processing"/>
    <property type="evidence" value="ECO:0007669"/>
    <property type="project" value="UniProtKB-KW"/>
</dbReference>
<dbReference type="GO" id="GO:0005737">
    <property type="term" value="C:cytoplasm"/>
    <property type="evidence" value="ECO:0007669"/>
    <property type="project" value="UniProtKB-SubCell"/>
</dbReference>
<dbReference type="Proteomes" id="UP000008394">
    <property type="component" value="Chromosome"/>
</dbReference>
<evidence type="ECO:0000259" key="12">
    <source>
        <dbReference type="PROSITE" id="PS51163"/>
    </source>
</evidence>
<keyword evidence="9" id="KW-0067">ATP-binding</keyword>
<evidence type="ECO:0000256" key="8">
    <source>
        <dbReference type="ARBA" id="ARBA00022741"/>
    </source>
</evidence>
<evidence type="ECO:0000256" key="9">
    <source>
        <dbReference type="ARBA" id="ARBA00022840"/>
    </source>
</evidence>
<dbReference type="GO" id="GO:0003725">
    <property type="term" value="F:double-stranded RNA binding"/>
    <property type="evidence" value="ECO:0007669"/>
    <property type="project" value="InterPro"/>
</dbReference>
<dbReference type="PANTHER" id="PTHR17490:SF16">
    <property type="entry name" value="THREONYLCARBAMOYL-AMP SYNTHASE"/>
    <property type="match status" value="1"/>
</dbReference>
<dbReference type="AlphaFoldDB" id="A0A806FH57"/>
<evidence type="ECO:0000256" key="5">
    <source>
        <dbReference type="ARBA" id="ARBA00022679"/>
    </source>
</evidence>
<keyword evidence="8" id="KW-0547">Nucleotide-binding</keyword>